<dbReference type="Proteomes" id="UP000431269">
    <property type="component" value="Chromosome"/>
</dbReference>
<dbReference type="Pfam" id="PF08327">
    <property type="entry name" value="AHSA1"/>
    <property type="match status" value="1"/>
</dbReference>
<dbReference type="KEGG" id="tsv:DSM104635_03252"/>
<reference evidence="4" key="1">
    <citation type="submission" date="2019-12" db="EMBL/GenBank/DDBJ databases">
        <title>Complete genome of Terracaulis silvestris 0127_4.</title>
        <authorList>
            <person name="Vieira S."/>
            <person name="Riedel T."/>
            <person name="Sproer C."/>
            <person name="Pascual J."/>
            <person name="Boedeker C."/>
            <person name="Overmann J."/>
        </authorList>
    </citation>
    <scope>NUCLEOTIDE SEQUENCE [LARGE SCALE GENOMIC DNA]</scope>
    <source>
        <strain evidence="4">0127_4</strain>
    </source>
</reference>
<evidence type="ECO:0000313" key="3">
    <source>
        <dbReference type="EMBL" id="QGZ96393.1"/>
    </source>
</evidence>
<dbReference type="CDD" id="cd08893">
    <property type="entry name" value="SRPBCC_CalC_Aha1-like_GntR-HTH"/>
    <property type="match status" value="1"/>
</dbReference>
<proteinExistence type="inferred from homology"/>
<gene>
    <name evidence="3" type="ORF">DSM104635_03252</name>
</gene>
<dbReference type="InterPro" id="IPR023393">
    <property type="entry name" value="START-like_dom_sf"/>
</dbReference>
<dbReference type="AlphaFoldDB" id="A0A6I6MZ27"/>
<dbReference type="InterPro" id="IPR013538">
    <property type="entry name" value="ASHA1/2-like_C"/>
</dbReference>
<feature type="domain" description="Activator of Hsp90 ATPase homologue 1/2-like C-terminal" evidence="2">
    <location>
        <begin position="14"/>
        <end position="136"/>
    </location>
</feature>
<comment type="similarity">
    <text evidence="1">Belongs to the AHA1 family.</text>
</comment>
<protein>
    <submittedName>
        <fullName evidence="3">Activator of Hsp90 ATPase</fullName>
    </submittedName>
</protein>
<dbReference type="Gene3D" id="3.30.530.20">
    <property type="match status" value="1"/>
</dbReference>
<organism evidence="3 4">
    <name type="scientific">Terricaulis silvestris</name>
    <dbReference type="NCBI Taxonomy" id="2686094"/>
    <lineage>
        <taxon>Bacteria</taxon>
        <taxon>Pseudomonadati</taxon>
        <taxon>Pseudomonadota</taxon>
        <taxon>Alphaproteobacteria</taxon>
        <taxon>Caulobacterales</taxon>
        <taxon>Caulobacteraceae</taxon>
        <taxon>Terricaulis</taxon>
    </lineage>
</organism>
<evidence type="ECO:0000313" key="4">
    <source>
        <dbReference type="Proteomes" id="UP000431269"/>
    </source>
</evidence>
<dbReference type="EMBL" id="CP047045">
    <property type="protein sequence ID" value="QGZ96393.1"/>
    <property type="molecule type" value="Genomic_DNA"/>
</dbReference>
<dbReference type="RefSeq" id="WP_158767184.1">
    <property type="nucleotide sequence ID" value="NZ_CP047045.1"/>
</dbReference>
<evidence type="ECO:0000259" key="2">
    <source>
        <dbReference type="Pfam" id="PF08327"/>
    </source>
</evidence>
<evidence type="ECO:0000256" key="1">
    <source>
        <dbReference type="ARBA" id="ARBA00006817"/>
    </source>
</evidence>
<name>A0A6I6MZ27_9CAUL</name>
<accession>A0A6I6MZ27</accession>
<sequence length="153" mass="17306">MTKPEFVYVIYIEAPQQRVWDALTTGEDTVHFWSRYVQSDWQPGARVEFLRADKSKLSHDGEVLEIDPPNRLVMTFDVSAEGMREPPSRVTYELSHQHGATKLTVTHDQFPPDSQVLPAISGGWPQILSSMKSYLERGAAMGITDAMRKARGE</sequence>
<keyword evidence="4" id="KW-1185">Reference proteome</keyword>
<dbReference type="SUPFAM" id="SSF55961">
    <property type="entry name" value="Bet v1-like"/>
    <property type="match status" value="1"/>
</dbReference>